<dbReference type="Gene3D" id="3.90.1570.10">
    <property type="entry name" value="tt1808, chain A"/>
    <property type="match status" value="1"/>
</dbReference>
<dbReference type="PANTHER" id="PTHR36558">
    <property type="entry name" value="GLR1098 PROTEIN"/>
    <property type="match status" value="1"/>
</dbReference>
<feature type="domain" description="Putative restriction endonuclease" evidence="1">
    <location>
        <begin position="28"/>
        <end position="203"/>
    </location>
</feature>
<protein>
    <recommendedName>
        <fullName evidence="1">Putative restriction endonuclease domain-containing protein</fullName>
    </recommendedName>
</protein>
<accession>A0A150MNA7</accession>
<proteinExistence type="predicted"/>
<dbReference type="InterPro" id="IPR011335">
    <property type="entry name" value="Restrct_endonuc-II-like"/>
</dbReference>
<gene>
    <name evidence="2" type="ORF">B4109_1949</name>
</gene>
<dbReference type="PANTHER" id="PTHR36558:SF1">
    <property type="entry name" value="RESTRICTION ENDONUCLEASE DOMAIN-CONTAINING PROTEIN-RELATED"/>
    <property type="match status" value="1"/>
</dbReference>
<organism evidence="2 3">
    <name type="scientific">Geobacillus stearothermophilus</name>
    <name type="common">Bacillus stearothermophilus</name>
    <dbReference type="NCBI Taxonomy" id="1422"/>
    <lineage>
        <taxon>Bacteria</taxon>
        <taxon>Bacillati</taxon>
        <taxon>Bacillota</taxon>
        <taxon>Bacilli</taxon>
        <taxon>Bacillales</taxon>
        <taxon>Anoxybacillaceae</taxon>
        <taxon>Geobacillus</taxon>
    </lineage>
</organism>
<reference evidence="2 3" key="1">
    <citation type="submission" date="2016-01" db="EMBL/GenBank/DDBJ databases">
        <title>Draft Genome Sequences of Seven Thermophilic Sporeformers Isolated from Foods.</title>
        <authorList>
            <person name="Berendsen E.M."/>
            <person name="Wells-Bennik M.H."/>
            <person name="Krawcyk A.O."/>
            <person name="De Jong A."/>
            <person name="Holsappel S."/>
            <person name="Eijlander R.T."/>
            <person name="Kuipers O.P."/>
        </authorList>
    </citation>
    <scope>NUCLEOTIDE SEQUENCE [LARGE SCALE GENOMIC DNA]</scope>
    <source>
        <strain evidence="2 3">B4109</strain>
    </source>
</reference>
<dbReference type="SUPFAM" id="SSF52980">
    <property type="entry name" value="Restriction endonuclease-like"/>
    <property type="match status" value="1"/>
</dbReference>
<evidence type="ECO:0000313" key="2">
    <source>
        <dbReference type="EMBL" id="KYD25825.1"/>
    </source>
</evidence>
<evidence type="ECO:0000313" key="3">
    <source>
        <dbReference type="Proteomes" id="UP000075424"/>
    </source>
</evidence>
<dbReference type="EMBL" id="LQYV01000077">
    <property type="protein sequence ID" value="KYD25825.1"/>
    <property type="molecule type" value="Genomic_DNA"/>
</dbReference>
<sequence>MVYNQYKIRRKVEDMGSPEKEQAPMTYKEYATWPEGKRCEVLDGNIISMAPSPTPEHQSVSLQLSIEFGMHLRGKDCRVLAAPIDVYLFEDHRKGWMDENVRNWVCPDLVVICDKNKIQKNRIVGAPDLVVEILSPATAKIDRMDKRIAYERAGVKEYWIVDPANQVVEVYLRGKTGRLELHGVYNRDDAVLVHVLKDFVIDLRNIFQ</sequence>
<comment type="caution">
    <text evidence="2">The sequence shown here is derived from an EMBL/GenBank/DDBJ whole genome shotgun (WGS) entry which is preliminary data.</text>
</comment>
<dbReference type="Pfam" id="PF05685">
    <property type="entry name" value="Uma2"/>
    <property type="match status" value="1"/>
</dbReference>
<name>A0A150MNA7_GEOSE</name>
<evidence type="ECO:0000259" key="1">
    <source>
        <dbReference type="Pfam" id="PF05685"/>
    </source>
</evidence>
<dbReference type="AlphaFoldDB" id="A0A150MNA7"/>
<dbReference type="InterPro" id="IPR008538">
    <property type="entry name" value="Uma2"/>
</dbReference>
<dbReference type="CDD" id="cd06260">
    <property type="entry name" value="DUF820-like"/>
    <property type="match status" value="1"/>
</dbReference>
<dbReference type="PATRIC" id="fig|1422.18.peg.161"/>
<dbReference type="Proteomes" id="UP000075424">
    <property type="component" value="Unassembled WGS sequence"/>
</dbReference>
<dbReference type="InterPro" id="IPR012296">
    <property type="entry name" value="Nuclease_put_TT1808"/>
</dbReference>